<keyword evidence="3" id="KW-1185">Reference proteome</keyword>
<dbReference type="SUPFAM" id="SSF50341">
    <property type="entry name" value="CheW-like"/>
    <property type="match status" value="1"/>
</dbReference>
<reference evidence="2 3" key="1">
    <citation type="submission" date="2017-05" db="EMBL/GenBank/DDBJ databases">
        <authorList>
            <person name="Varghese N."/>
            <person name="Submissions S."/>
        </authorList>
    </citation>
    <scope>NUCLEOTIDE SEQUENCE [LARGE SCALE GENOMIC DNA]</scope>
    <source>
        <strain evidence="2 3">DSM 26001</strain>
    </source>
</reference>
<dbReference type="RefSeq" id="WP_283442241.1">
    <property type="nucleotide sequence ID" value="NZ_FXUL01000006.1"/>
</dbReference>
<accession>A0ABY1Q606</accession>
<evidence type="ECO:0000313" key="2">
    <source>
        <dbReference type="EMBL" id="SMP59741.1"/>
    </source>
</evidence>
<comment type="caution">
    <text evidence="2">The sequence shown here is derived from an EMBL/GenBank/DDBJ whole genome shotgun (WGS) entry which is preliminary data.</text>
</comment>
<dbReference type="InterPro" id="IPR036061">
    <property type="entry name" value="CheW-like_dom_sf"/>
</dbReference>
<name>A0ABY1Q606_9BURK</name>
<proteinExistence type="predicted"/>
<evidence type="ECO:0000313" key="3">
    <source>
        <dbReference type="Proteomes" id="UP001158049"/>
    </source>
</evidence>
<dbReference type="Pfam" id="PF01584">
    <property type="entry name" value="CheW"/>
    <property type="match status" value="1"/>
</dbReference>
<dbReference type="Gene3D" id="2.30.30.40">
    <property type="entry name" value="SH3 Domains"/>
    <property type="match status" value="1"/>
</dbReference>
<sequence>MKNAADMADFNTLLSYMPDVGQCARALVDLNATWRMIEASSRLQCSDDTALILPTLGAARSGFSALEESLVKSLVAEKLSTALAVLSTKAQYVIDIIVRNLYERTADVGFLATDAALCAFVAGIDGEAGAIRQRLDDYRSKYTVYDDIVLLGADGRVLLRLDPAGSGGDGPAFVGDALLADAMQSDTHVEVFRHSALQPHKRQALIYGRRMLHPQTGAVAGVLCLCFDFEREMAGIFDTHRALDERYNMLLLDGEQRVIASADPAWIATGARVPVNHENTPRLQMYCGRLHLVRTVAARGYQGYAGPRGWCGQVMMPLDVAFHERGSRPAVALAPDLVRSLAGLSQSFCPPLHAIRLAADTVRRTVWNGQVMGSRHGQPGGRLDAIVELVGDVGARSNALFEEAGNDLSATAIGSGLDRTAFTAELMADLLERNLYERANDCRWWALSPLLRATLAQGRPGEAALGAVAGMLAYINGLYTVYSRIVVYGADGRILAESVRDAGDDASTGMTIDDGTLQRVLGLRTPQDYHVTPFAPSMLYRGRPAWIYHAAVRDPSDASKVVGGIGLVFDAAAELGAMLDDGLGRAGGVACFVDREGRVLASTAASLPAGAPLDIDPALLALARGESSARLVAHAGEVAMLGCCAARGYREFKTSDGYRDDVLAVVLRSHGPLRRTAQNESLGSGAAIAASRASATGAAVPGAGQRKYATFTVGGQLHAIAAEQVREACPGSAVAPVSAGARPEHRGMLALRNGDEIASYIWVADLAQMLGMAPAAAEGGQVIVVRHGEQSLGMLVETLDTVAAFADDDVIPAPLSWDGEDGLVRRVIRTATQLVPLVDAHSLRRMLDTGQPG</sequence>
<dbReference type="EMBL" id="FXUL01000006">
    <property type="protein sequence ID" value="SMP59741.1"/>
    <property type="molecule type" value="Genomic_DNA"/>
</dbReference>
<organism evidence="2 3">
    <name type="scientific">Noviherbaspirillum suwonense</name>
    <dbReference type="NCBI Taxonomy" id="1224511"/>
    <lineage>
        <taxon>Bacteria</taxon>
        <taxon>Pseudomonadati</taxon>
        <taxon>Pseudomonadota</taxon>
        <taxon>Betaproteobacteria</taxon>
        <taxon>Burkholderiales</taxon>
        <taxon>Oxalobacteraceae</taxon>
        <taxon>Noviherbaspirillum</taxon>
    </lineage>
</organism>
<dbReference type="InterPro" id="IPR002545">
    <property type="entry name" value="CheW-lke_dom"/>
</dbReference>
<dbReference type="Gene3D" id="2.40.50.180">
    <property type="entry name" value="CheA-289, Domain 4"/>
    <property type="match status" value="1"/>
</dbReference>
<dbReference type="SMART" id="SM00260">
    <property type="entry name" value="CheW"/>
    <property type="match status" value="1"/>
</dbReference>
<feature type="domain" description="CheW-like" evidence="1">
    <location>
        <begin position="705"/>
        <end position="849"/>
    </location>
</feature>
<dbReference type="PROSITE" id="PS50851">
    <property type="entry name" value="CHEW"/>
    <property type="match status" value="1"/>
</dbReference>
<gene>
    <name evidence="2" type="ORF">SAMN06295970_106136</name>
</gene>
<evidence type="ECO:0000259" key="1">
    <source>
        <dbReference type="PROSITE" id="PS50851"/>
    </source>
</evidence>
<protein>
    <submittedName>
        <fullName evidence="2">Chemotaxis signal transduction protein</fullName>
    </submittedName>
</protein>
<dbReference type="Proteomes" id="UP001158049">
    <property type="component" value="Unassembled WGS sequence"/>
</dbReference>